<dbReference type="EMBL" id="CP000673">
    <property type="protein sequence ID" value="EDK35075.1"/>
    <property type="molecule type" value="Genomic_DNA"/>
</dbReference>
<dbReference type="KEGG" id="ckl:CKL_3067"/>
<organism evidence="1 2">
    <name type="scientific">Clostridium kluyveri (strain ATCC 8527 / DSM 555 / NBRC 12016 / NCIMB 10680 / K1)</name>
    <dbReference type="NCBI Taxonomy" id="431943"/>
    <lineage>
        <taxon>Bacteria</taxon>
        <taxon>Bacillati</taxon>
        <taxon>Bacillota</taxon>
        <taxon>Clostridia</taxon>
        <taxon>Eubacteriales</taxon>
        <taxon>Clostridiaceae</taxon>
        <taxon>Clostridium</taxon>
    </lineage>
</organism>
<proteinExistence type="predicted"/>
<accession>A5N1S9</accession>
<sequence length="311" mass="34967">MKFMRSKKGIFLIVIVLLILAAAIFAKLIFWKSSYSSSEYKFSAELFNKIIKAQSEGSTAELTEDEVNQIIALYFKEYRKDDLVIKSIEGNIQDKTFGFYIPVSYKGFNVLINSQGNISVNNSELKYTPDYFKVGKITLPKKYVLEKLGEKLKSRAYVEGNSIMLNMKELPITITSIEVKNGKLLVTLEKKEFNIEDLLKGKLSSIRGVIGELNSFKSNSSEDSQIIDHVVSSLSLASDSLSTEAQKTVMSKMISVVENMRDSTYNPYPEESNVRAAYGKLSQSEKLELKTAVFSKVDTSQVNILQGMIEN</sequence>
<dbReference type="AlphaFoldDB" id="A5N1S9"/>
<keyword evidence="2" id="KW-1185">Reference proteome</keyword>
<dbReference type="HOGENOM" id="CLU_796193_0_0_9"/>
<dbReference type="Proteomes" id="UP000002411">
    <property type="component" value="Chromosome"/>
</dbReference>
<protein>
    <recommendedName>
        <fullName evidence="3">DUF2140 domain-containing protein</fullName>
    </recommendedName>
</protein>
<evidence type="ECO:0008006" key="3">
    <source>
        <dbReference type="Google" id="ProtNLM"/>
    </source>
</evidence>
<reference evidence="1 2" key="1">
    <citation type="journal article" date="2008" name="Proc. Natl. Acad. Sci. U.S.A.">
        <title>The genome of Clostridium kluyveri, a strict anaerobe with unique metabolic features.</title>
        <authorList>
            <person name="Seedorf H."/>
            <person name="Fricke W.F."/>
            <person name="Veith B."/>
            <person name="Brueggemann H."/>
            <person name="Liesegang H."/>
            <person name="Strittmatter A."/>
            <person name="Miethke M."/>
            <person name="Buckel W."/>
            <person name="Hinderberger J."/>
            <person name="Li F."/>
            <person name="Hagemeier C."/>
            <person name="Thauer R.K."/>
            <person name="Gottschalk G."/>
        </authorList>
    </citation>
    <scope>NUCLEOTIDE SEQUENCE [LARGE SCALE GENOMIC DNA]</scope>
    <source>
        <strain evidence="2">ATCC 8527 / DSM 555 / NCIMB 10680</strain>
    </source>
</reference>
<name>A5N1S9_CLOK5</name>
<evidence type="ECO:0000313" key="1">
    <source>
        <dbReference type="EMBL" id="EDK35075.1"/>
    </source>
</evidence>
<evidence type="ECO:0000313" key="2">
    <source>
        <dbReference type="Proteomes" id="UP000002411"/>
    </source>
</evidence>
<dbReference type="RefSeq" id="WP_012103410.1">
    <property type="nucleotide sequence ID" value="NC_009706.1"/>
</dbReference>
<gene>
    <name evidence="1" type="ordered locus">CKL_3067</name>
</gene>
<dbReference type="STRING" id="431943.CKL_3067"/>
<dbReference type="eggNOG" id="ENOG5030F1B">
    <property type="taxonomic scope" value="Bacteria"/>
</dbReference>